<dbReference type="Pfam" id="PF13306">
    <property type="entry name" value="LRR_5"/>
    <property type="match status" value="1"/>
</dbReference>
<dbReference type="Gene3D" id="3.80.10.10">
    <property type="entry name" value="Ribonuclease Inhibitor"/>
    <property type="match status" value="1"/>
</dbReference>
<protein>
    <submittedName>
        <fullName evidence="1">Leucine rich repeats-containing protein</fullName>
    </submittedName>
</protein>
<evidence type="ECO:0000313" key="1">
    <source>
        <dbReference type="EMBL" id="JAP90659.1"/>
    </source>
</evidence>
<accession>A0A146K594</accession>
<organism evidence="1">
    <name type="scientific">Trepomonas sp. PC1</name>
    <dbReference type="NCBI Taxonomy" id="1076344"/>
    <lineage>
        <taxon>Eukaryota</taxon>
        <taxon>Metamonada</taxon>
        <taxon>Diplomonadida</taxon>
        <taxon>Hexamitidae</taxon>
        <taxon>Hexamitinae</taxon>
        <taxon>Trepomonas</taxon>
    </lineage>
</organism>
<dbReference type="EMBL" id="GDID01005947">
    <property type="protein sequence ID" value="JAP90659.1"/>
    <property type="molecule type" value="Transcribed_RNA"/>
</dbReference>
<name>A0A146K594_9EUKA</name>
<gene>
    <name evidence="1" type="ORF">TPC1_20042</name>
</gene>
<dbReference type="InterPro" id="IPR032675">
    <property type="entry name" value="LRR_dom_sf"/>
</dbReference>
<sequence length="262" mass="30057">FLKSVAVSLTQASVAKNNSIVNKCLIVNDKEFSDDYERRNDVNFIFAPYLEKLDGQFQFSQVPIQRIFMPKLKYVGYQCFSDACLEELDLPMLEVISSHAFAGNKFVSLNLPSLKIMYDYYNFCACSNLQFFQALNLTIILPCCFQDCTKLTTVIAPNAVIKEKAFKGCYQLETVAAKGDFKCNCDDCLKCRGNFIRCLQRGAEYMEKSIQKDFGLKQRIFELEQQIISIKTQNQTQIDQISSQIGIIEQKLDFLIEMVMKK</sequence>
<proteinExistence type="predicted"/>
<dbReference type="SUPFAM" id="SSF52058">
    <property type="entry name" value="L domain-like"/>
    <property type="match status" value="1"/>
</dbReference>
<dbReference type="InterPro" id="IPR026906">
    <property type="entry name" value="LRR_5"/>
</dbReference>
<dbReference type="AlphaFoldDB" id="A0A146K594"/>
<reference evidence="1" key="1">
    <citation type="submission" date="2015-07" db="EMBL/GenBank/DDBJ databases">
        <title>Adaptation to a free-living lifestyle via gene acquisitions in the diplomonad Trepomonas sp. PC1.</title>
        <authorList>
            <person name="Xu F."/>
            <person name="Jerlstrom-Hultqvist J."/>
            <person name="Kolisko M."/>
            <person name="Simpson A.G.B."/>
            <person name="Roger A.J."/>
            <person name="Svard S.G."/>
            <person name="Andersson J.O."/>
        </authorList>
    </citation>
    <scope>NUCLEOTIDE SEQUENCE</scope>
    <source>
        <strain evidence="1">PC1</strain>
    </source>
</reference>
<feature type="non-terminal residue" evidence="1">
    <location>
        <position position="1"/>
    </location>
</feature>